<evidence type="ECO:0000313" key="1">
    <source>
        <dbReference type="EMBL" id="MFH4984322.1"/>
    </source>
</evidence>
<sequence length="113" mass="13160">MDSATQHQGKRLNPTSDSTIFYDRKEKSDRTLYLRIRMNGVASLLSGENEMRRILLKLHQLILSALQPISAIFQEYLESGTTLRISQKGVITLYKYGTRCPKRYRNHEWLTAQ</sequence>
<proteinExistence type="predicted"/>
<evidence type="ECO:0000313" key="2">
    <source>
        <dbReference type="Proteomes" id="UP001608902"/>
    </source>
</evidence>
<organism evidence="1 2">
    <name type="scientific">Gnathostoma spinigerum</name>
    <dbReference type="NCBI Taxonomy" id="75299"/>
    <lineage>
        <taxon>Eukaryota</taxon>
        <taxon>Metazoa</taxon>
        <taxon>Ecdysozoa</taxon>
        <taxon>Nematoda</taxon>
        <taxon>Chromadorea</taxon>
        <taxon>Rhabditida</taxon>
        <taxon>Spirurina</taxon>
        <taxon>Gnathostomatomorpha</taxon>
        <taxon>Gnathostomatoidea</taxon>
        <taxon>Gnathostomatidae</taxon>
        <taxon>Gnathostoma</taxon>
    </lineage>
</organism>
<name>A0ABD6F3U0_9BILA</name>
<protein>
    <submittedName>
        <fullName evidence="1">Uncharacterized protein</fullName>
    </submittedName>
</protein>
<keyword evidence="2" id="KW-1185">Reference proteome</keyword>
<dbReference type="AlphaFoldDB" id="A0ABD6F3U0"/>
<dbReference type="Proteomes" id="UP001608902">
    <property type="component" value="Unassembled WGS sequence"/>
</dbReference>
<reference evidence="1 2" key="1">
    <citation type="submission" date="2024-08" db="EMBL/GenBank/DDBJ databases">
        <title>Gnathostoma spinigerum genome.</title>
        <authorList>
            <person name="Gonzalez-Bertolin B."/>
            <person name="Monzon S."/>
            <person name="Zaballos A."/>
            <person name="Jimenez P."/>
            <person name="Dekumyoy P."/>
            <person name="Varona S."/>
            <person name="Cuesta I."/>
            <person name="Sumanam S."/>
            <person name="Adisakwattana P."/>
            <person name="Gasser R.B."/>
            <person name="Hernandez-Gonzalez A."/>
            <person name="Young N.D."/>
            <person name="Perteguer M.J."/>
        </authorList>
    </citation>
    <scope>NUCLEOTIDE SEQUENCE [LARGE SCALE GENOMIC DNA]</scope>
    <source>
        <strain evidence="1">AL3</strain>
        <tissue evidence="1">Liver</tissue>
    </source>
</reference>
<comment type="caution">
    <text evidence="1">The sequence shown here is derived from an EMBL/GenBank/DDBJ whole genome shotgun (WGS) entry which is preliminary data.</text>
</comment>
<accession>A0ABD6F3U0</accession>
<gene>
    <name evidence="1" type="ORF">AB6A40_011031</name>
</gene>
<dbReference type="EMBL" id="JBGFUD010016660">
    <property type="protein sequence ID" value="MFH4984322.1"/>
    <property type="molecule type" value="Genomic_DNA"/>
</dbReference>